<evidence type="ECO:0000313" key="1">
    <source>
        <dbReference type="EMBL" id="KAJ4953883.1"/>
    </source>
</evidence>
<dbReference type="AlphaFoldDB" id="A0A9Q0JXJ9"/>
<organism evidence="1 2">
    <name type="scientific">Protea cynaroides</name>
    <dbReference type="NCBI Taxonomy" id="273540"/>
    <lineage>
        <taxon>Eukaryota</taxon>
        <taxon>Viridiplantae</taxon>
        <taxon>Streptophyta</taxon>
        <taxon>Embryophyta</taxon>
        <taxon>Tracheophyta</taxon>
        <taxon>Spermatophyta</taxon>
        <taxon>Magnoliopsida</taxon>
        <taxon>Proteales</taxon>
        <taxon>Proteaceae</taxon>
        <taxon>Protea</taxon>
    </lineage>
</organism>
<proteinExistence type="predicted"/>
<reference evidence="1" key="1">
    <citation type="journal article" date="2023" name="Plant J.">
        <title>The genome of the king protea, Protea cynaroides.</title>
        <authorList>
            <person name="Chang J."/>
            <person name="Duong T.A."/>
            <person name="Schoeman C."/>
            <person name="Ma X."/>
            <person name="Roodt D."/>
            <person name="Barker N."/>
            <person name="Li Z."/>
            <person name="Van de Peer Y."/>
            <person name="Mizrachi E."/>
        </authorList>
    </citation>
    <scope>NUCLEOTIDE SEQUENCE</scope>
    <source>
        <tissue evidence="1">Young leaves</tissue>
    </source>
</reference>
<sequence length="120" mass="13337">MNSFTSLLFPSACTSESLHDLSRPLYLTPLATVQDLSPSVGVGDDDFMCEDSWYARPKDNTCQYCSSNEEREEVACLARTISNSSSGEHRIELFVKDSSGINFTMDWDGVSRPDEAVLKL</sequence>
<evidence type="ECO:0000313" key="2">
    <source>
        <dbReference type="Proteomes" id="UP001141806"/>
    </source>
</evidence>
<protein>
    <submittedName>
        <fullName evidence="1">Uncharacterized protein</fullName>
    </submittedName>
</protein>
<comment type="caution">
    <text evidence="1">The sequence shown here is derived from an EMBL/GenBank/DDBJ whole genome shotgun (WGS) entry which is preliminary data.</text>
</comment>
<dbReference type="Proteomes" id="UP001141806">
    <property type="component" value="Unassembled WGS sequence"/>
</dbReference>
<keyword evidence="2" id="KW-1185">Reference proteome</keyword>
<name>A0A9Q0JXJ9_9MAGN</name>
<dbReference type="EMBL" id="JAMYWD010000012">
    <property type="protein sequence ID" value="KAJ4953883.1"/>
    <property type="molecule type" value="Genomic_DNA"/>
</dbReference>
<accession>A0A9Q0JXJ9</accession>
<gene>
    <name evidence="1" type="ORF">NE237_030715</name>
</gene>